<organism evidence="1">
    <name type="scientific">bioreactor metagenome</name>
    <dbReference type="NCBI Taxonomy" id="1076179"/>
    <lineage>
        <taxon>unclassified sequences</taxon>
        <taxon>metagenomes</taxon>
        <taxon>ecological metagenomes</taxon>
    </lineage>
</organism>
<proteinExistence type="predicted"/>
<dbReference type="AlphaFoldDB" id="A0A645HE95"/>
<comment type="caution">
    <text evidence="1">The sequence shown here is derived from an EMBL/GenBank/DDBJ whole genome shotgun (WGS) entry which is preliminary data.</text>
</comment>
<sequence>MDLMEELKQVTGCRYLSDLRYIVIDQEQEKRVRQCLEADFNEEQLANTLVYLGGELPLGSTIQEVKEQIVACLKSEC</sequence>
<dbReference type="EMBL" id="VSSQ01091958">
    <property type="protein sequence ID" value="MPN37355.1"/>
    <property type="molecule type" value="Genomic_DNA"/>
</dbReference>
<gene>
    <name evidence="1" type="ORF">SDC9_184872</name>
</gene>
<accession>A0A645HE95</accession>
<name>A0A645HE95_9ZZZZ</name>
<evidence type="ECO:0000313" key="1">
    <source>
        <dbReference type="EMBL" id="MPN37355.1"/>
    </source>
</evidence>
<reference evidence="1" key="1">
    <citation type="submission" date="2019-08" db="EMBL/GenBank/DDBJ databases">
        <authorList>
            <person name="Kucharzyk K."/>
            <person name="Murdoch R.W."/>
            <person name="Higgins S."/>
            <person name="Loffler F."/>
        </authorList>
    </citation>
    <scope>NUCLEOTIDE SEQUENCE</scope>
</reference>
<protein>
    <submittedName>
        <fullName evidence="1">Uncharacterized protein</fullName>
    </submittedName>
</protein>